<dbReference type="CDD" id="cd09159">
    <property type="entry name" value="PLDc_ybhO_like_2"/>
    <property type="match status" value="1"/>
</dbReference>
<keyword evidence="1" id="KW-1133">Transmembrane helix</keyword>
<keyword evidence="4" id="KW-1185">Reference proteome</keyword>
<dbReference type="PROSITE" id="PS50035">
    <property type="entry name" value="PLD"/>
    <property type="match status" value="2"/>
</dbReference>
<dbReference type="AlphaFoldDB" id="A0A0P6XCQ4"/>
<feature type="transmembrane region" description="Helical" evidence="1">
    <location>
        <begin position="12"/>
        <end position="30"/>
    </location>
</feature>
<organism evidence="3 4">
    <name type="scientific">Herpetosiphon geysericola</name>
    <dbReference type="NCBI Taxonomy" id="70996"/>
    <lineage>
        <taxon>Bacteria</taxon>
        <taxon>Bacillati</taxon>
        <taxon>Chloroflexota</taxon>
        <taxon>Chloroflexia</taxon>
        <taxon>Herpetosiphonales</taxon>
        <taxon>Herpetosiphonaceae</taxon>
        <taxon>Herpetosiphon</taxon>
    </lineage>
</organism>
<evidence type="ECO:0000313" key="3">
    <source>
        <dbReference type="EMBL" id="KPL80352.1"/>
    </source>
</evidence>
<dbReference type="SMART" id="SM00155">
    <property type="entry name" value="PLDc"/>
    <property type="match status" value="2"/>
</dbReference>
<dbReference type="STRING" id="70996.SE18_25290"/>
<proteinExistence type="predicted"/>
<dbReference type="CDD" id="cd09110">
    <property type="entry name" value="PLDc_CLS_1"/>
    <property type="match status" value="1"/>
</dbReference>
<keyword evidence="1" id="KW-0472">Membrane</keyword>
<dbReference type="EMBL" id="LGKP01000040">
    <property type="protein sequence ID" value="KPL80352.1"/>
    <property type="molecule type" value="Genomic_DNA"/>
</dbReference>
<protein>
    <submittedName>
        <fullName evidence="3">Phospholipase</fullName>
    </submittedName>
</protein>
<dbReference type="GO" id="GO:0030572">
    <property type="term" value="F:phosphatidyltransferase activity"/>
    <property type="evidence" value="ECO:0007669"/>
    <property type="project" value="UniProtKB-ARBA"/>
</dbReference>
<dbReference type="OrthoDB" id="9762009at2"/>
<dbReference type="RefSeq" id="WP_054537248.1">
    <property type="nucleotide sequence ID" value="NZ_LGKP01000040.1"/>
</dbReference>
<dbReference type="PANTHER" id="PTHR21248:SF22">
    <property type="entry name" value="PHOSPHOLIPASE D"/>
    <property type="match status" value="1"/>
</dbReference>
<evidence type="ECO:0000259" key="2">
    <source>
        <dbReference type="PROSITE" id="PS50035"/>
    </source>
</evidence>
<dbReference type="Gene3D" id="3.30.870.10">
    <property type="entry name" value="Endonuclease Chain A"/>
    <property type="match status" value="2"/>
</dbReference>
<dbReference type="Proteomes" id="UP000050277">
    <property type="component" value="Unassembled WGS sequence"/>
</dbReference>
<comment type="caution">
    <text evidence="3">The sequence shown here is derived from an EMBL/GenBank/DDBJ whole genome shotgun (WGS) entry which is preliminary data.</text>
</comment>
<dbReference type="InterPro" id="IPR025202">
    <property type="entry name" value="PLD-like_dom"/>
</dbReference>
<dbReference type="GO" id="GO:0032049">
    <property type="term" value="P:cardiolipin biosynthetic process"/>
    <property type="evidence" value="ECO:0007669"/>
    <property type="project" value="UniProtKB-ARBA"/>
</dbReference>
<dbReference type="PATRIC" id="fig|70996.4.peg.5183"/>
<dbReference type="PANTHER" id="PTHR21248">
    <property type="entry name" value="CARDIOLIPIN SYNTHASE"/>
    <property type="match status" value="1"/>
</dbReference>
<gene>
    <name evidence="3" type="ORF">SE18_25290</name>
</gene>
<evidence type="ECO:0000313" key="4">
    <source>
        <dbReference type="Proteomes" id="UP000050277"/>
    </source>
</evidence>
<dbReference type="InterPro" id="IPR001736">
    <property type="entry name" value="PLipase_D/transphosphatidylase"/>
</dbReference>
<keyword evidence="1" id="KW-0812">Transmembrane</keyword>
<reference evidence="3 4" key="1">
    <citation type="submission" date="2015-07" db="EMBL/GenBank/DDBJ databases">
        <title>Whole genome sequence of Herpetosiphon geysericola DSM 7119.</title>
        <authorList>
            <person name="Hemp J."/>
            <person name="Ward L.M."/>
            <person name="Pace L.A."/>
            <person name="Fischer W.W."/>
        </authorList>
    </citation>
    <scope>NUCLEOTIDE SEQUENCE [LARGE SCALE GENOMIC DNA]</scope>
    <source>
        <strain evidence="3 4">DSM 7119</strain>
    </source>
</reference>
<dbReference type="SUPFAM" id="SSF56024">
    <property type="entry name" value="Phospholipase D/nuclease"/>
    <property type="match status" value="2"/>
</dbReference>
<feature type="domain" description="PLD phosphodiesterase" evidence="2">
    <location>
        <begin position="319"/>
        <end position="346"/>
    </location>
</feature>
<evidence type="ECO:0000256" key="1">
    <source>
        <dbReference type="SAM" id="Phobius"/>
    </source>
</evidence>
<feature type="domain" description="PLD phosphodiesterase" evidence="2">
    <location>
        <begin position="152"/>
        <end position="179"/>
    </location>
</feature>
<accession>A0A0P6XCQ4</accession>
<sequence>MPFESFQDLITMLVVIVVLQVSLAFLLIGVRKWRPTSYKRYPRISLPPTSDDRHEFQLYMSGEELFPAMLQAIESAQRLILLETFIFKGDELGQKFRDALMRKAHSGVAVYVIVDGFANLVVPRKFKKFPAEIQLLTYPAFPKLSQIFDIGSYARDHRKLLVVDNDVAFIGGYNLGELYRTEWRDTHVQVRGPIVSNLAEMFASQWNRYRRRLPRLNIDLDLEWQSTVRVQRNDAGRLVFPIRSMYLDAIERAERFVYISNAYFIPDRAILEALVLTARRGVDVRILVPAESNHVLADWLARHYFEFCLRHGIKIFLYENAMIHAKTATIDGIWSTVGTANLDRLSLAGNHEINLEIYNAAFAERMEAIFACDMTNARELTLAEWIQRPWYTKAAELVLSPLWPIL</sequence>
<name>A0A0P6XCQ4_9CHLR</name>
<dbReference type="Pfam" id="PF13091">
    <property type="entry name" value="PLDc_2"/>
    <property type="match status" value="2"/>
</dbReference>